<dbReference type="Proteomes" id="UP000019488">
    <property type="component" value="Unassembled WGS sequence"/>
</dbReference>
<dbReference type="GO" id="GO:0016614">
    <property type="term" value="F:oxidoreductase activity, acting on CH-OH group of donors"/>
    <property type="evidence" value="ECO:0007669"/>
    <property type="project" value="InterPro"/>
</dbReference>
<evidence type="ECO:0000256" key="2">
    <source>
        <dbReference type="ARBA" id="ARBA00023002"/>
    </source>
</evidence>
<evidence type="ECO:0000256" key="1">
    <source>
        <dbReference type="ARBA" id="ARBA00022723"/>
    </source>
</evidence>
<evidence type="ECO:0000313" key="3">
    <source>
        <dbReference type="EMBL" id="GAF37907.1"/>
    </source>
</evidence>
<protein>
    <submittedName>
        <fullName evidence="3">Glycerol dehydrogenase</fullName>
    </submittedName>
</protein>
<comment type="caution">
    <text evidence="3">The sequence shown here is derived from an EMBL/GenBank/DDBJ whole genome shotgun (WGS) entry which is preliminary data.</text>
</comment>
<dbReference type="EMBL" id="BAKI01000054">
    <property type="protein sequence ID" value="GAF37907.1"/>
    <property type="molecule type" value="Genomic_DNA"/>
</dbReference>
<keyword evidence="2" id="KW-0560">Oxidoreductase</keyword>
<dbReference type="AlphaFoldDB" id="X0PKP2"/>
<accession>X0PKP2</accession>
<dbReference type="InterPro" id="IPR016205">
    <property type="entry name" value="Glycerol_DH"/>
</dbReference>
<dbReference type="eggNOG" id="COG0371">
    <property type="taxonomic scope" value="Bacteria"/>
</dbReference>
<proteinExistence type="predicted"/>
<keyword evidence="1" id="KW-0479">Metal-binding</keyword>
<dbReference type="GO" id="GO:0046872">
    <property type="term" value="F:metal ion binding"/>
    <property type="evidence" value="ECO:0007669"/>
    <property type="project" value="UniProtKB-KW"/>
</dbReference>
<organism evidence="3 4">
    <name type="scientific">Lentilactobacillus farraginis DSM 18382 = JCM 14108</name>
    <dbReference type="NCBI Taxonomy" id="1423743"/>
    <lineage>
        <taxon>Bacteria</taxon>
        <taxon>Bacillati</taxon>
        <taxon>Bacillota</taxon>
        <taxon>Bacilli</taxon>
        <taxon>Lactobacillales</taxon>
        <taxon>Lactobacillaceae</taxon>
        <taxon>Lentilactobacillus</taxon>
    </lineage>
</organism>
<dbReference type="Gene3D" id="1.20.1090.10">
    <property type="entry name" value="Dehydroquinate synthase-like - alpha domain"/>
    <property type="match status" value="1"/>
</dbReference>
<name>X0PKP2_9LACO</name>
<gene>
    <name evidence="3" type="ORF">JCM14108_2992</name>
</gene>
<dbReference type="SUPFAM" id="SSF56796">
    <property type="entry name" value="Dehydroquinate synthase-like"/>
    <property type="match status" value="1"/>
</dbReference>
<reference evidence="3" key="1">
    <citation type="journal article" date="2014" name="Genome Announc.">
        <title>Draft Genome Sequences of Two Lactobacillus Strains, L. farraginis JCM 14108T and L. composti JCM 14202T, Isolated from Compost of Distilled Shochu Residue.</title>
        <authorList>
            <person name="Yuki M."/>
            <person name="Oshima K."/>
            <person name="Suda W."/>
            <person name="Kitahara M."/>
            <person name="Kitamura K."/>
            <person name="Iida T."/>
            <person name="Hattori M."/>
            <person name="Ohkuma M."/>
        </authorList>
    </citation>
    <scope>NUCLEOTIDE SEQUENCE [LARGE SCALE GENOMIC DNA]</scope>
    <source>
        <strain evidence="3">JCM 14108</strain>
    </source>
</reference>
<dbReference type="PANTHER" id="PTHR43616:SF3">
    <property type="entry name" value="HYDROXYCARBOXYLATE DEHYDROGENASE A"/>
    <property type="match status" value="1"/>
</dbReference>
<evidence type="ECO:0000313" key="4">
    <source>
        <dbReference type="Proteomes" id="UP000019488"/>
    </source>
</evidence>
<sequence length="101" mass="11365">MLHGERVAYGNLVQLSLEKHFEEIQVLLKLYGTLKLPRSLKELGFKAPSEKLVHQIAAETVTPEKAIHLLPFKVTEPAVAEAISRLEEITDKYKTSVTINN</sequence>
<dbReference type="PANTHER" id="PTHR43616">
    <property type="entry name" value="GLYCEROL DEHYDROGENASE"/>
    <property type="match status" value="1"/>
</dbReference>